<reference evidence="1 2" key="1">
    <citation type="submission" date="2019-12" db="EMBL/GenBank/DDBJ databases">
        <title>Genomic-based taxomic classification of the family Erythrobacteraceae.</title>
        <authorList>
            <person name="Xu L."/>
        </authorList>
    </citation>
    <scope>NUCLEOTIDE SEQUENCE [LARGE SCALE GENOMIC DNA]</scope>
    <source>
        <strain evidence="1 2">JCM 16339</strain>
    </source>
</reference>
<accession>A0A844ZJY7</accession>
<dbReference type="InterPro" id="IPR011990">
    <property type="entry name" value="TPR-like_helical_dom_sf"/>
</dbReference>
<protein>
    <recommendedName>
        <fullName evidence="3">SIR2-like domain-containing protein</fullName>
    </recommendedName>
</protein>
<dbReference type="SMART" id="SM00028">
    <property type="entry name" value="TPR"/>
    <property type="match status" value="3"/>
</dbReference>
<evidence type="ECO:0008006" key="3">
    <source>
        <dbReference type="Google" id="ProtNLM"/>
    </source>
</evidence>
<evidence type="ECO:0000313" key="2">
    <source>
        <dbReference type="Proteomes" id="UP000435243"/>
    </source>
</evidence>
<dbReference type="InterPro" id="IPR019734">
    <property type="entry name" value="TPR_rpt"/>
</dbReference>
<name>A0A844ZJY7_9SPHN</name>
<dbReference type="Gene3D" id="1.25.40.10">
    <property type="entry name" value="Tetratricopeptide repeat domain"/>
    <property type="match status" value="2"/>
</dbReference>
<organism evidence="1 2">
    <name type="scientific">Alteraurantiacibacter aestuarii</name>
    <dbReference type="NCBI Taxonomy" id="650004"/>
    <lineage>
        <taxon>Bacteria</taxon>
        <taxon>Pseudomonadati</taxon>
        <taxon>Pseudomonadota</taxon>
        <taxon>Alphaproteobacteria</taxon>
        <taxon>Sphingomonadales</taxon>
        <taxon>Erythrobacteraceae</taxon>
        <taxon>Alteraurantiacibacter</taxon>
    </lineage>
</organism>
<dbReference type="Proteomes" id="UP000435243">
    <property type="component" value="Unassembled WGS sequence"/>
</dbReference>
<dbReference type="Pfam" id="PF13289">
    <property type="entry name" value="SIR2_2"/>
    <property type="match status" value="1"/>
</dbReference>
<gene>
    <name evidence="1" type="ORF">GRI32_05025</name>
</gene>
<proteinExistence type="predicted"/>
<dbReference type="EMBL" id="WTYY01000002">
    <property type="protein sequence ID" value="MXO88098.1"/>
    <property type="molecule type" value="Genomic_DNA"/>
</dbReference>
<dbReference type="RefSeq" id="WP_160590053.1">
    <property type="nucleotide sequence ID" value="NZ_BAAAFP010000002.1"/>
</dbReference>
<sequence>MDGAYIQTYLLNRQADSNRLRRRAYEKFAIALRSGRMIAFTGSYASQHLGYDSWGSMSAGYLDSVEKKDPQLVAQLKAMMADNNRQFDDTDLMDIAELSAHLDRHVDVEAFNKNREDLASKFALPKSLKDFGHLPDVSSALIHDLGLRRIITLNYDLEHEWTAFVGPQDKSGKDGQQRKDILDSCFGGKGPVRKRVVPGFGPVVSEVLGRKQSAELISFALHDDDTRCRILHLHGRKDCPETMIVSRRDYRDLYWQNGFSRLPFEYGLRTILSGNPILFVGLGMSEQEIMKHFEQFLSDNPNRRSVPMFLLWKSQGNANADRALRLLFNRKLGVSVLFDKEIAEISGKADEYVEALAKAPDEAISNGLRLELPLRYLAQWCRTTKAQLPVTDDIRNPQLKFKGGPERINIWHAEMKDPPSLADESAREVAAYLRGLPAMLVVTGKAGSGRGSWTETFATSLLNGRTNSTRVVVINGSFATETDSIFAILSGAYDGQTAFEEAQSRLTATMQMHSFLMKSVHSQLSAEPDGEVEELVIIINGMERFVAHNGTALSTELDMLIRFIPNAFAFMHPNMRRRLEKRLRLILVGSPRLLRYVGQVAPGSFKELQLVRDSEPKTSSIVDPETGEKFRITSDGPTFFEHLAGNLHLSASPPTSVDATVTRQEFLARVAEHVGKSRPNMAFAILRSLAFIGQPVERHVLAHVVATEQGKGNPETKDAFKDRIKEVDTELDWLIANGMVLNIESFPGQVRRVGMHKALVAEIRERYGVPLSDARLAAGFNLGLFAAQPLNSVLPEQEWHDELARMVDFLCGQYQDPSPVLPLLHHLAVQLRRDNQVELKSALLHDLTPPQIASMSSARQADCLRAALSLMRSYFSTSSLLMQGNHGLDVWLRNAPLTDHADRLRRLIRLHDQGSLLRGMMRAKCPPKDLDKLNKQLGSPAFYADDLCWLYNELGVVLVTQGKLIEAREALEQAQAINTKWIEFGERHHNWRRIAINLVQVSIDQGMIEGAEELLREVETAIENDARLVLSDKQWKSLPGGPYDSFRDYALRHFSKRGGSRSTRAVDQYFPANLFLGIGLVMGYRGVCQHLRGALAPAENYFKDAIRLMELLGEQRAFAIFQRHNVSLLRQLRKMDDALEAQRLCVSSAGPSRQTDIDHSGRIALGEHGYLASREQEQWHQAQMLPQLKETLRYATACDMYRLQIEALQQIAFLQLKLGDTDSAFEYVSDASAIAARNGFGLRKIGLRMLLGRILASRNEKDAARIILAEASKLGTRIGYARAAEVSEDELVKLEADRVDMPQAGTRRD</sequence>
<comment type="caution">
    <text evidence="1">The sequence shown here is derived from an EMBL/GenBank/DDBJ whole genome shotgun (WGS) entry which is preliminary data.</text>
</comment>
<dbReference type="SUPFAM" id="SSF48452">
    <property type="entry name" value="TPR-like"/>
    <property type="match status" value="1"/>
</dbReference>
<evidence type="ECO:0000313" key="1">
    <source>
        <dbReference type="EMBL" id="MXO88098.1"/>
    </source>
</evidence>
<keyword evidence="2" id="KW-1185">Reference proteome</keyword>
<dbReference type="OrthoDB" id="7540423at2"/>